<evidence type="ECO:0000313" key="1">
    <source>
        <dbReference type="EMBL" id="CAB1438783.1"/>
    </source>
</evidence>
<comment type="caution">
    <text evidence="1">The sequence shown here is derived from an EMBL/GenBank/DDBJ whole genome shotgun (WGS) entry which is preliminary data.</text>
</comment>
<gene>
    <name evidence="1" type="ORF">PLEPLA_LOCUS26660</name>
</gene>
<proteinExistence type="predicted"/>
<dbReference type="EMBL" id="CADEAL010002202">
    <property type="protein sequence ID" value="CAB1438783.1"/>
    <property type="molecule type" value="Genomic_DNA"/>
</dbReference>
<reference evidence="1" key="1">
    <citation type="submission" date="2020-03" db="EMBL/GenBank/DDBJ databases">
        <authorList>
            <person name="Weist P."/>
        </authorList>
    </citation>
    <scope>NUCLEOTIDE SEQUENCE</scope>
</reference>
<dbReference type="AlphaFoldDB" id="A0A9N7YUH8"/>
<organism evidence="1 2">
    <name type="scientific">Pleuronectes platessa</name>
    <name type="common">European plaice</name>
    <dbReference type="NCBI Taxonomy" id="8262"/>
    <lineage>
        <taxon>Eukaryota</taxon>
        <taxon>Metazoa</taxon>
        <taxon>Chordata</taxon>
        <taxon>Craniata</taxon>
        <taxon>Vertebrata</taxon>
        <taxon>Euteleostomi</taxon>
        <taxon>Actinopterygii</taxon>
        <taxon>Neopterygii</taxon>
        <taxon>Teleostei</taxon>
        <taxon>Neoteleostei</taxon>
        <taxon>Acanthomorphata</taxon>
        <taxon>Carangaria</taxon>
        <taxon>Pleuronectiformes</taxon>
        <taxon>Pleuronectoidei</taxon>
        <taxon>Pleuronectidae</taxon>
        <taxon>Pleuronectes</taxon>
    </lineage>
</organism>
<protein>
    <submittedName>
        <fullName evidence="1">Uncharacterized protein</fullName>
    </submittedName>
</protein>
<keyword evidence="2" id="KW-1185">Reference proteome</keyword>
<dbReference type="Proteomes" id="UP001153269">
    <property type="component" value="Unassembled WGS sequence"/>
</dbReference>
<name>A0A9N7YUH8_PLEPL</name>
<evidence type="ECO:0000313" key="2">
    <source>
        <dbReference type="Proteomes" id="UP001153269"/>
    </source>
</evidence>
<sequence>MSRAHRPEDGTAVYGKETMQDSNLRSCCERRDRLPPCQSPEPWMNSVCLLQPPPSSKQTGVFDLTLVSTTALGLAFPNLTPVWLAGRGKAHRGAMLGEDLPWGSGPQKPQRIPT</sequence>
<accession>A0A9N7YUH8</accession>